<feature type="transmembrane region" description="Helical" evidence="1">
    <location>
        <begin position="45"/>
        <end position="66"/>
    </location>
</feature>
<keyword evidence="1" id="KW-0812">Transmembrane</keyword>
<proteinExistence type="predicted"/>
<evidence type="ECO:0000313" key="2">
    <source>
        <dbReference type="EMBL" id="EKR56777.1"/>
    </source>
</evidence>
<keyword evidence="1" id="KW-0472">Membrane</keyword>
<evidence type="ECO:0000256" key="1">
    <source>
        <dbReference type="SAM" id="Phobius"/>
    </source>
</evidence>
<comment type="caution">
    <text evidence="2">The sequence shown here is derived from an EMBL/GenBank/DDBJ whole genome shotgun (WGS) entry which is preliminary data.</text>
</comment>
<dbReference type="AlphaFoldDB" id="A0A0E2D9L6"/>
<reference evidence="2 3" key="1">
    <citation type="submission" date="2012-10" db="EMBL/GenBank/DDBJ databases">
        <authorList>
            <person name="Harkins D.M."/>
            <person name="Durkin A.S."/>
            <person name="Brinkac L.M."/>
            <person name="Haft D.H."/>
            <person name="Selengut J.D."/>
            <person name="Sanka R."/>
            <person name="DePew J."/>
            <person name="Purushe J."/>
            <person name="Chanthongthip A."/>
            <person name="Lattana O."/>
            <person name="Phetsouvanh R."/>
            <person name="Newton P.N."/>
            <person name="Vinetz J.M."/>
            <person name="Sutton G.G."/>
            <person name="Nierman W.C."/>
            <person name="Fouts D.E."/>
        </authorList>
    </citation>
    <scope>NUCLEOTIDE SEQUENCE [LARGE SCALE GENOMIC DNA]</scope>
    <source>
        <strain evidence="2 3">UI 12758</strain>
    </source>
</reference>
<evidence type="ECO:0000313" key="3">
    <source>
        <dbReference type="Proteomes" id="UP000001340"/>
    </source>
</evidence>
<dbReference type="EMBL" id="AHNR02000013">
    <property type="protein sequence ID" value="EKR56777.1"/>
    <property type="molecule type" value="Genomic_DNA"/>
</dbReference>
<dbReference type="RefSeq" id="WP_002077844.1">
    <property type="nucleotide sequence ID" value="NZ_AHNR02000013.1"/>
</dbReference>
<keyword evidence="1" id="KW-1133">Transmembrane helix</keyword>
<dbReference type="Proteomes" id="UP000001340">
    <property type="component" value="Unassembled WGS sequence"/>
</dbReference>
<organism evidence="2 3">
    <name type="scientific">Leptospira interrogans str. UI 12758</name>
    <dbReference type="NCBI Taxonomy" id="1049938"/>
    <lineage>
        <taxon>Bacteria</taxon>
        <taxon>Pseudomonadati</taxon>
        <taxon>Spirochaetota</taxon>
        <taxon>Spirochaetia</taxon>
        <taxon>Leptospirales</taxon>
        <taxon>Leptospiraceae</taxon>
        <taxon>Leptospira</taxon>
    </lineage>
</organism>
<gene>
    <name evidence="2" type="ORF">LEP1GSC105_3164</name>
</gene>
<sequence length="67" mass="7814">METFRFELSTEFKTKESNSLHYSLRSGFLTKPLHFLNLPALKDTLYFQNIVMVLLNSCIKSIFLALI</sequence>
<name>A0A0E2D9L6_LEPIR</name>
<accession>A0A0E2D9L6</accession>
<protein>
    <submittedName>
        <fullName evidence="2">Uncharacterized protein</fullName>
    </submittedName>
</protein>